<evidence type="ECO:0000256" key="6">
    <source>
        <dbReference type="PIRSR" id="PIRSR002096-1"/>
    </source>
</evidence>
<dbReference type="Gene3D" id="1.10.287.1050">
    <property type="entry name" value="H-NS histone-like proteins"/>
    <property type="match status" value="1"/>
</dbReference>
<keyword evidence="3" id="KW-0963">Cytoplasm</keyword>
<evidence type="ECO:0000256" key="4">
    <source>
        <dbReference type="ARBA" id="ARBA00023125"/>
    </source>
</evidence>
<sequence>MTELLKTLTNIRSLRVIARELTLEQLESVLNKVQIVVEEKRAEEQENKRLAEERQSRIEKYKELLKQDGITAAELAEILGGDTPVRTRKKRAPFPPKYKYVDENGQEKTWTGQGRTPKAIQAQLDAGKPLSSFAI</sequence>
<dbReference type="PIRSF" id="PIRSF002096">
    <property type="entry name" value="HnS"/>
    <property type="match status" value="1"/>
</dbReference>
<dbReference type="GO" id="GO:0003680">
    <property type="term" value="F:minor groove of adenine-thymine-rich DNA binding"/>
    <property type="evidence" value="ECO:0007669"/>
    <property type="project" value="TreeGrafter"/>
</dbReference>
<dbReference type="GO" id="GO:0005829">
    <property type="term" value="C:cytosol"/>
    <property type="evidence" value="ECO:0007669"/>
    <property type="project" value="TreeGrafter"/>
</dbReference>
<keyword evidence="10" id="KW-1185">Reference proteome</keyword>
<name>A0A4R6V7R6_9PAST</name>
<dbReference type="InterPro" id="IPR027454">
    <property type="entry name" value="Histone_HNS_N"/>
</dbReference>
<dbReference type="InterPro" id="IPR027444">
    <property type="entry name" value="H-NS_C_dom"/>
</dbReference>
<reference evidence="9 10" key="1">
    <citation type="submission" date="2019-03" db="EMBL/GenBank/DDBJ databases">
        <title>Genomic Encyclopedia of Type Strains, Phase IV (KMG-IV): sequencing the most valuable type-strain genomes for metagenomic binning, comparative biology and taxonomic classification.</title>
        <authorList>
            <person name="Goeker M."/>
        </authorList>
    </citation>
    <scope>NUCLEOTIDE SEQUENCE [LARGE SCALE GENOMIC DNA]</scope>
    <source>
        <strain evidence="9 10">DSM 28403</strain>
    </source>
</reference>
<dbReference type="InterPro" id="IPR001801">
    <property type="entry name" value="Histone_HNS"/>
</dbReference>
<evidence type="ECO:0000256" key="2">
    <source>
        <dbReference type="ARBA" id="ARBA00010610"/>
    </source>
</evidence>
<dbReference type="GO" id="GO:0003681">
    <property type="term" value="F:bent DNA binding"/>
    <property type="evidence" value="ECO:0007669"/>
    <property type="project" value="TreeGrafter"/>
</dbReference>
<dbReference type="Pfam" id="PF00816">
    <property type="entry name" value="Histone_HNS"/>
    <property type="match status" value="1"/>
</dbReference>
<comment type="similarity">
    <text evidence="2 5">Belongs to the histone-like protein H-NS family.</text>
</comment>
<feature type="coiled-coil region" evidence="7">
    <location>
        <begin position="23"/>
        <end position="67"/>
    </location>
</feature>
<dbReference type="Gene3D" id="4.10.430.10">
    <property type="entry name" value="Histone-like protein H-NS, C-terminal domain"/>
    <property type="match status" value="1"/>
</dbReference>
<evidence type="ECO:0000256" key="7">
    <source>
        <dbReference type="SAM" id="Coils"/>
    </source>
</evidence>
<comment type="caution">
    <text evidence="9">The sequence shown here is derived from an EMBL/GenBank/DDBJ whole genome shotgun (WGS) entry which is preliminary data.</text>
</comment>
<proteinExistence type="inferred from homology"/>
<accession>A0A4R6V7R6</accession>
<feature type="domain" description="DNA-binding protein H-NS-like C-terminal" evidence="8">
    <location>
        <begin position="88"/>
        <end position="135"/>
    </location>
</feature>
<comment type="subcellular location">
    <subcellularLocation>
        <location evidence="1">Cytoplasm</location>
        <location evidence="1">Nucleoid</location>
    </subcellularLocation>
</comment>
<dbReference type="AlphaFoldDB" id="A0A4R6V7R6"/>
<dbReference type="InterPro" id="IPR054180">
    <property type="entry name" value="H-NS-like_N"/>
</dbReference>
<feature type="DNA-binding region" evidence="6">
    <location>
        <begin position="113"/>
        <end position="118"/>
    </location>
</feature>
<dbReference type="GO" id="GO:0032993">
    <property type="term" value="C:protein-DNA complex"/>
    <property type="evidence" value="ECO:0007669"/>
    <property type="project" value="TreeGrafter"/>
</dbReference>
<keyword evidence="7" id="KW-0175">Coiled coil</keyword>
<dbReference type="InterPro" id="IPR037150">
    <property type="entry name" value="H-NS_C_dom_sf"/>
</dbReference>
<dbReference type="PANTHER" id="PTHR38097">
    <property type="match status" value="1"/>
</dbReference>
<dbReference type="GO" id="GO:0046983">
    <property type="term" value="F:protein dimerization activity"/>
    <property type="evidence" value="ECO:0007669"/>
    <property type="project" value="InterPro"/>
</dbReference>
<dbReference type="RefSeq" id="WP_133544867.1">
    <property type="nucleotide sequence ID" value="NZ_SNYQ01000005.1"/>
</dbReference>
<keyword evidence="4 5" id="KW-0238">DNA-binding</keyword>
<dbReference type="OrthoDB" id="6088948at2"/>
<evidence type="ECO:0000313" key="9">
    <source>
        <dbReference type="EMBL" id="TDQ57343.1"/>
    </source>
</evidence>
<dbReference type="SMART" id="SM00528">
    <property type="entry name" value="HNS"/>
    <property type="match status" value="1"/>
</dbReference>
<evidence type="ECO:0000256" key="3">
    <source>
        <dbReference type="ARBA" id="ARBA00022490"/>
    </source>
</evidence>
<dbReference type="GO" id="GO:0030527">
    <property type="term" value="F:structural constituent of chromatin"/>
    <property type="evidence" value="ECO:0007669"/>
    <property type="project" value="InterPro"/>
</dbReference>
<evidence type="ECO:0000256" key="5">
    <source>
        <dbReference type="PIRNR" id="PIRNR002096"/>
    </source>
</evidence>
<dbReference type="Proteomes" id="UP000295657">
    <property type="component" value="Unassembled WGS sequence"/>
</dbReference>
<dbReference type="EMBL" id="SNYQ01000005">
    <property type="protein sequence ID" value="TDQ57343.1"/>
    <property type="molecule type" value="Genomic_DNA"/>
</dbReference>
<dbReference type="SUPFAM" id="SSF81273">
    <property type="entry name" value="H-NS histone-like proteins"/>
    <property type="match status" value="2"/>
</dbReference>
<dbReference type="GO" id="GO:0001217">
    <property type="term" value="F:DNA-binding transcription repressor activity"/>
    <property type="evidence" value="ECO:0007669"/>
    <property type="project" value="TreeGrafter"/>
</dbReference>
<protein>
    <recommendedName>
        <fullName evidence="5">DNA-binding protein</fullName>
    </recommendedName>
</protein>
<organism evidence="9 10">
    <name type="scientific">Mesocricetibacter intestinalis</name>
    <dbReference type="NCBI Taxonomy" id="1521930"/>
    <lineage>
        <taxon>Bacteria</taxon>
        <taxon>Pseudomonadati</taxon>
        <taxon>Pseudomonadota</taxon>
        <taxon>Gammaproteobacteria</taxon>
        <taxon>Pasteurellales</taxon>
        <taxon>Pasteurellaceae</taxon>
        <taxon>Mesocricetibacter</taxon>
    </lineage>
</organism>
<dbReference type="GO" id="GO:0000976">
    <property type="term" value="F:transcription cis-regulatory region binding"/>
    <property type="evidence" value="ECO:0007669"/>
    <property type="project" value="TreeGrafter"/>
</dbReference>
<dbReference type="PANTHER" id="PTHR38097:SF2">
    <property type="entry name" value="DNA-BINDING PROTEIN STPA"/>
    <property type="match status" value="1"/>
</dbReference>
<evidence type="ECO:0000256" key="1">
    <source>
        <dbReference type="ARBA" id="ARBA00004453"/>
    </source>
</evidence>
<gene>
    <name evidence="9" type="ORF">EDC45_1397</name>
</gene>
<evidence type="ECO:0000313" key="10">
    <source>
        <dbReference type="Proteomes" id="UP000295657"/>
    </source>
</evidence>
<dbReference type="GO" id="GO:0009295">
    <property type="term" value="C:nucleoid"/>
    <property type="evidence" value="ECO:0007669"/>
    <property type="project" value="UniProtKB-SubCell"/>
</dbReference>
<evidence type="ECO:0000259" key="8">
    <source>
        <dbReference type="SMART" id="SM00528"/>
    </source>
</evidence>
<dbReference type="Pfam" id="PF22470">
    <property type="entry name" value="Histone_HNS_N"/>
    <property type="match status" value="1"/>
</dbReference>